<evidence type="ECO:0000313" key="7">
    <source>
        <dbReference type="EMBL" id="PXX65614.1"/>
    </source>
</evidence>
<keyword evidence="3 7" id="KW-0808">Transferase</keyword>
<dbReference type="InterPro" id="IPR001227">
    <property type="entry name" value="Ac_transferase_dom_sf"/>
</dbReference>
<dbReference type="InterPro" id="IPR036291">
    <property type="entry name" value="NAD(P)-bd_dom_sf"/>
</dbReference>
<feature type="region of interest" description="Disordered" evidence="5">
    <location>
        <begin position="1509"/>
        <end position="1543"/>
    </location>
</feature>
<dbReference type="SUPFAM" id="SSF53901">
    <property type="entry name" value="Thiolase-like"/>
    <property type="match status" value="1"/>
</dbReference>
<dbReference type="InterPro" id="IPR042104">
    <property type="entry name" value="PKS_dehydratase_sf"/>
</dbReference>
<dbReference type="Gene3D" id="3.40.366.10">
    <property type="entry name" value="Malonyl-Coenzyme A Acyl Carrier Protein, domain 2"/>
    <property type="match status" value="1"/>
</dbReference>
<dbReference type="GO" id="GO:0006633">
    <property type="term" value="P:fatty acid biosynthetic process"/>
    <property type="evidence" value="ECO:0007669"/>
    <property type="project" value="TreeGrafter"/>
</dbReference>
<evidence type="ECO:0000256" key="3">
    <source>
        <dbReference type="ARBA" id="ARBA00022679"/>
    </source>
</evidence>
<protein>
    <submittedName>
        <fullName evidence="7">Acyl transferase domain-containing protein</fullName>
    </submittedName>
</protein>
<feature type="domain" description="Ketosynthase family 3 (KS3)" evidence="6">
    <location>
        <begin position="1"/>
        <end position="367"/>
    </location>
</feature>
<gene>
    <name evidence="7" type="ORF">DFR70_104679</name>
</gene>
<dbReference type="InterPro" id="IPR020841">
    <property type="entry name" value="PKS_Beta-ketoAc_synthase_dom"/>
</dbReference>
<dbReference type="SMART" id="SM00827">
    <property type="entry name" value="PKS_AT"/>
    <property type="match status" value="1"/>
</dbReference>
<name>A0A318K298_9NOCA</name>
<dbReference type="InterPro" id="IPR013968">
    <property type="entry name" value="PKS_KR"/>
</dbReference>
<dbReference type="InterPro" id="IPR014030">
    <property type="entry name" value="Ketoacyl_synth_N"/>
</dbReference>
<dbReference type="PANTHER" id="PTHR43775:SF37">
    <property type="entry name" value="SI:DKEY-61P9.11"/>
    <property type="match status" value="1"/>
</dbReference>
<evidence type="ECO:0000256" key="4">
    <source>
        <dbReference type="ARBA" id="ARBA00023268"/>
    </source>
</evidence>
<dbReference type="SUPFAM" id="SSF55048">
    <property type="entry name" value="Probable ACP-binding domain of malonyl-CoA ACP transacylase"/>
    <property type="match status" value="1"/>
</dbReference>
<sequence>MTGVSIVGIGCRVPGAEGGGKFWRMLLAGRDANDPSAGHPPDVDAFDAEWFGLADRAAALMDPRQRLAMEVAVAAIDDAGIGYRTRGSGAAVLFGADAPHVTAAGLGLLSDRLSGALDLRGPSLVLDGANSSPLASVDMAVRLLAEGSVPFAIVGAVHFAPLTHDPNHAAGSAFSATTGRALFGCAVVILQCTEDAVREGNRVYAEIAGVAVRAAEHSGGHYALNGRTQRDAFGTQNARARFDPADVGFLEYHSKAAALGGHKAPDVLSALTADNLSARDQPIWLGSIQSDIGDLAAASGVTGLIKTALAVHHGVIPPMIGVDHASASMLAERGLRVPSAAVDWSPVPLRERRAALRSFNAHAVLRGVESPSVVRGGNPPVLIPVTGRDAAELGAQADRLADKLEHSDEQLREFASAVSRLLPDRTRACVLVQDRPDAIRRLRAVAQGDSGATIIGPSATRRRGGVLFLFAGLGGQHLAMGRALAARHSAFAHALARAADAIVAAGGPRVWTPRHGFATTPSGGDPRAMALVAPALFAFQLAMAELLAAWGIRPDAVTGHGLGEIAAAAVGGALSLSDAASVVVRRGMLPALAGATALLEAAPHDAAKLVEPMRAQVGIAAINGPRSVVVSGTPRYIDTLVRRARRRDMVATRLPDDVVADAPLFAGVPAGFGDGLAPMTPHTPVYSTARRAELIDTAAMDGEYWAENASRTVELAAALERAAADGLSTVLEVAPHSLLASAVQEYPEFRDATHAVASRDDEAGTFLACVARLHLEGRPVDWSAQGPFGTAPRRVWRKRRLPSSIEPVVESGLTPADLTDDVVEGVPTVPAAHWLRGLLALARTGSATVLTDFVVHERVALAMLPEASYRRHGDGSLRVEVTEAAALASARPGGDPTPADIVAWMRVVDANRAGRHRMRAIEPASRYAGSRRSRPAYGPGFRVLRGLAVGRDCAIGLFELADPDRTATLDGCLHLLVAAAHDEAPAEAVPLPVGIASAWLSAEPNRTVLEAHAFLRERTAAGLTGDIIGTDQDGVPCLALSGVRIRFAERTTRVATASRVASFREETWQPIDPEFAHRRGRRLARRALVIGASGSALRLADALAATLPIEHVRREPDAARPLLSAPPMGRANTSVVLVYAGENDSAARPSDPIGPGRDTPATTFRVLDLLQRVHADDGTAALTIVLPTITDPRLADPDAVAVPHAIAGLVRSLQLESHRVVRLVWTDTDPRSLASLADLVAQLPDTSKQPLGEIRITAGTLAVRRFTPALLRPTATAIDPTGTYVVTGGLGAAGAVAVRWLLESGARDVVVLTRAPRPVPPPLDGLEDRIVVVRCDAADPRDLAYALNDIRACGSTVRGVVHAAGATTDAAFEAITARQLTAAFAPRLRAARNLIALTATDPTDFILLFSDALGALGTPGRAADAAATAAMDSLARTHPGRGVLSVGWGGWATGSAAVREAGLAAFDPRHGSALLADVLRYPGEYLSAVDYTPTAETSPMAMRLSNLLDSTPERRPPAPPEAISIPPLGTPSPLATARTVEAP</sequence>
<keyword evidence="2" id="KW-0597">Phosphoprotein</keyword>
<dbReference type="Gene3D" id="3.40.47.10">
    <property type="match status" value="1"/>
</dbReference>
<dbReference type="Proteomes" id="UP000247569">
    <property type="component" value="Unassembled WGS sequence"/>
</dbReference>
<dbReference type="InterPro" id="IPR049551">
    <property type="entry name" value="PKS_DH_C"/>
</dbReference>
<dbReference type="InterPro" id="IPR016035">
    <property type="entry name" value="Acyl_Trfase/lysoPLipase"/>
</dbReference>
<dbReference type="PROSITE" id="PS52004">
    <property type="entry name" value="KS3_2"/>
    <property type="match status" value="1"/>
</dbReference>
<dbReference type="GO" id="GO:0004312">
    <property type="term" value="F:fatty acid synthase activity"/>
    <property type="evidence" value="ECO:0007669"/>
    <property type="project" value="TreeGrafter"/>
</dbReference>
<dbReference type="InterPro" id="IPR014043">
    <property type="entry name" value="Acyl_transferase_dom"/>
</dbReference>
<accession>A0A318K298</accession>
<dbReference type="InterPro" id="IPR014031">
    <property type="entry name" value="Ketoacyl_synth_C"/>
</dbReference>
<dbReference type="Pfam" id="PF14765">
    <property type="entry name" value="PS-DH"/>
    <property type="match status" value="1"/>
</dbReference>
<keyword evidence="4" id="KW-0511">Multifunctional enzyme</keyword>
<dbReference type="Gene3D" id="3.40.50.720">
    <property type="entry name" value="NAD(P)-binding Rossmann-like Domain"/>
    <property type="match status" value="1"/>
</dbReference>
<dbReference type="InterPro" id="IPR057326">
    <property type="entry name" value="KR_dom"/>
</dbReference>
<keyword evidence="8" id="KW-1185">Reference proteome</keyword>
<organism evidence="7 8">
    <name type="scientific">Nocardia tenerifensis</name>
    <dbReference type="NCBI Taxonomy" id="228006"/>
    <lineage>
        <taxon>Bacteria</taxon>
        <taxon>Bacillati</taxon>
        <taxon>Actinomycetota</taxon>
        <taxon>Actinomycetes</taxon>
        <taxon>Mycobacteriales</taxon>
        <taxon>Nocardiaceae</taxon>
        <taxon>Nocardia</taxon>
    </lineage>
</organism>
<dbReference type="Gene3D" id="3.30.70.3290">
    <property type="match status" value="1"/>
</dbReference>
<dbReference type="SMART" id="SM00825">
    <property type="entry name" value="PKS_KS"/>
    <property type="match status" value="1"/>
</dbReference>
<comment type="caution">
    <text evidence="7">The sequence shown here is derived from an EMBL/GenBank/DDBJ whole genome shotgun (WGS) entry which is preliminary data.</text>
</comment>
<dbReference type="Pfam" id="PF00109">
    <property type="entry name" value="ketoacyl-synt"/>
    <property type="match status" value="1"/>
</dbReference>
<evidence type="ECO:0000256" key="1">
    <source>
        <dbReference type="ARBA" id="ARBA00022450"/>
    </source>
</evidence>
<evidence type="ECO:0000256" key="5">
    <source>
        <dbReference type="SAM" id="MobiDB-lite"/>
    </source>
</evidence>
<dbReference type="EMBL" id="QJKF01000004">
    <property type="protein sequence ID" value="PXX65614.1"/>
    <property type="molecule type" value="Genomic_DNA"/>
</dbReference>
<evidence type="ECO:0000256" key="2">
    <source>
        <dbReference type="ARBA" id="ARBA00022553"/>
    </source>
</evidence>
<dbReference type="PANTHER" id="PTHR43775">
    <property type="entry name" value="FATTY ACID SYNTHASE"/>
    <property type="match status" value="1"/>
</dbReference>
<dbReference type="Pfam" id="PF00698">
    <property type="entry name" value="Acyl_transf_1"/>
    <property type="match status" value="1"/>
</dbReference>
<keyword evidence="1" id="KW-0596">Phosphopantetheine</keyword>
<evidence type="ECO:0000313" key="8">
    <source>
        <dbReference type="Proteomes" id="UP000247569"/>
    </source>
</evidence>
<reference evidence="7 8" key="1">
    <citation type="submission" date="2018-05" db="EMBL/GenBank/DDBJ databases">
        <title>Genomic Encyclopedia of Type Strains, Phase IV (KMG-IV): sequencing the most valuable type-strain genomes for metagenomic binning, comparative biology and taxonomic classification.</title>
        <authorList>
            <person name="Goeker M."/>
        </authorList>
    </citation>
    <scope>NUCLEOTIDE SEQUENCE [LARGE SCALE GENOMIC DNA]</scope>
    <source>
        <strain evidence="7 8">DSM 44704</strain>
    </source>
</reference>
<dbReference type="SMART" id="SM00822">
    <property type="entry name" value="PKS_KR"/>
    <property type="match status" value="1"/>
</dbReference>
<dbReference type="CDD" id="cd00833">
    <property type="entry name" value="PKS"/>
    <property type="match status" value="1"/>
</dbReference>
<dbReference type="Gene3D" id="3.10.129.110">
    <property type="entry name" value="Polyketide synthase dehydratase"/>
    <property type="match status" value="1"/>
</dbReference>
<dbReference type="SUPFAM" id="SSF51735">
    <property type="entry name" value="NAD(P)-binding Rossmann-fold domains"/>
    <property type="match status" value="1"/>
</dbReference>
<dbReference type="SUPFAM" id="SSF52151">
    <property type="entry name" value="FabD/lysophospholipase-like"/>
    <property type="match status" value="1"/>
</dbReference>
<dbReference type="Pfam" id="PF08659">
    <property type="entry name" value="KR"/>
    <property type="match status" value="1"/>
</dbReference>
<dbReference type="OrthoDB" id="4515293at2"/>
<dbReference type="InterPro" id="IPR050091">
    <property type="entry name" value="PKS_NRPS_Biosynth_Enz"/>
</dbReference>
<proteinExistence type="predicted"/>
<dbReference type="RefSeq" id="WP_110293584.1">
    <property type="nucleotide sequence ID" value="NZ_QJKF01000004.1"/>
</dbReference>
<evidence type="ECO:0000259" key="6">
    <source>
        <dbReference type="PROSITE" id="PS52004"/>
    </source>
</evidence>
<dbReference type="InterPro" id="IPR016036">
    <property type="entry name" value="Malonyl_transacylase_ACP-bd"/>
</dbReference>
<dbReference type="Pfam" id="PF02801">
    <property type="entry name" value="Ketoacyl-synt_C"/>
    <property type="match status" value="1"/>
</dbReference>
<dbReference type="InterPro" id="IPR016039">
    <property type="entry name" value="Thiolase-like"/>
</dbReference>